<dbReference type="InterPro" id="IPR007452">
    <property type="entry name" value="TamB_C"/>
</dbReference>
<keyword evidence="4" id="KW-0472">Membrane</keyword>
<comment type="subcellular location">
    <subcellularLocation>
        <location evidence="1">Membrane</location>
        <topology evidence="1">Single-pass membrane protein</topology>
    </subcellularLocation>
</comment>
<evidence type="ECO:0000313" key="7">
    <source>
        <dbReference type="Proteomes" id="UP000276254"/>
    </source>
</evidence>
<gene>
    <name evidence="6" type="ORF">D3Y57_08690</name>
</gene>
<feature type="domain" description="Translocation and assembly module TamB C-terminal" evidence="5">
    <location>
        <begin position="1028"/>
        <end position="1364"/>
    </location>
</feature>
<evidence type="ECO:0000256" key="2">
    <source>
        <dbReference type="ARBA" id="ARBA00022692"/>
    </source>
</evidence>
<dbReference type="PANTHER" id="PTHR36985:SF1">
    <property type="entry name" value="TRANSLOCATION AND ASSEMBLY MODULE SUBUNIT TAMB"/>
    <property type="match status" value="1"/>
</dbReference>
<evidence type="ECO:0000256" key="1">
    <source>
        <dbReference type="ARBA" id="ARBA00004167"/>
    </source>
</evidence>
<reference evidence="6 7" key="1">
    <citation type="submission" date="2018-09" db="EMBL/GenBank/DDBJ databases">
        <title>Sphingomonas peninsula sp. nov., isolated from fildes peninsula, Antarctic soil.</title>
        <authorList>
            <person name="Yingchao G."/>
        </authorList>
    </citation>
    <scope>NUCLEOTIDE SEQUENCE [LARGE SCALE GENOMIC DNA]</scope>
    <source>
        <strain evidence="6 7">YZ-8</strain>
    </source>
</reference>
<dbReference type="KEGG" id="spha:D3Y57_08690"/>
<proteinExistence type="predicted"/>
<evidence type="ECO:0000256" key="4">
    <source>
        <dbReference type="ARBA" id="ARBA00023136"/>
    </source>
</evidence>
<protein>
    <submittedName>
        <fullName evidence="6">Translocation/assembly module TamB</fullName>
    </submittedName>
</protein>
<accession>A0A494TLF6</accession>
<dbReference type="PANTHER" id="PTHR36985">
    <property type="entry name" value="TRANSLOCATION AND ASSEMBLY MODULE SUBUNIT TAMB"/>
    <property type="match status" value="1"/>
</dbReference>
<organism evidence="6 7">
    <name type="scientific">Sphingomonas paeninsulae</name>
    <dbReference type="NCBI Taxonomy" id="2319844"/>
    <lineage>
        <taxon>Bacteria</taxon>
        <taxon>Pseudomonadati</taxon>
        <taxon>Pseudomonadota</taxon>
        <taxon>Alphaproteobacteria</taxon>
        <taxon>Sphingomonadales</taxon>
        <taxon>Sphingomonadaceae</taxon>
        <taxon>Sphingomonas</taxon>
    </lineage>
</organism>
<evidence type="ECO:0000313" key="6">
    <source>
        <dbReference type="EMBL" id="AYJ87853.1"/>
    </source>
</evidence>
<keyword evidence="7" id="KW-1185">Reference proteome</keyword>
<name>A0A494TLF6_SPHPE</name>
<keyword evidence="2" id="KW-0812">Transmembrane</keyword>
<dbReference type="GO" id="GO:0009306">
    <property type="term" value="P:protein secretion"/>
    <property type="evidence" value="ECO:0007669"/>
    <property type="project" value="InterPro"/>
</dbReference>
<dbReference type="GO" id="GO:0005886">
    <property type="term" value="C:plasma membrane"/>
    <property type="evidence" value="ECO:0007669"/>
    <property type="project" value="InterPro"/>
</dbReference>
<dbReference type="OrthoDB" id="7784409at2"/>
<evidence type="ECO:0000256" key="3">
    <source>
        <dbReference type="ARBA" id="ARBA00022989"/>
    </source>
</evidence>
<dbReference type="EMBL" id="CP032829">
    <property type="protein sequence ID" value="AYJ87853.1"/>
    <property type="molecule type" value="Genomic_DNA"/>
</dbReference>
<sequence length="1370" mass="142886">MKWIGGALLGFLLLIAAAFWLADTSIGHRFIADRIAEIAPASGLRFKVGRIDGSIYGQVHIRDLRVSDSGGVFFESGDVALDWSPFAYASNRLDIASLIAPAATLHRLPNLKPTGKKGLILPSFDIRIGKLEITRLTIGDKVSGTPRTGSVTGRADIRDGRAMIALDARAAGDRLAFRLDAEPDRNKFDIGAALNAPSGGVFGAIIGTQRPVKIRLGGDGSWTDWHGSLTGDASGARIASLDLTAGKGRYDLDGRIVPSLVAHGKLMSLSAPSVRVKGNAMLVNRRLDTHLALGSPSLALSANGIVDLANSAFDGMRIDMRLLRPAALFPNMTGQNVKLKMLLDGTFATATFDYLLTADRAAFDTTGFETVRATGRGRLSPTPVIVPLKLTARRVTGVGDVAGGILGNISVQGLLRVTSKIISGDGLILKSDKLNGKVSLLVDLATGKYDIGLAGQLGRYLIPGLGIVDVKSELKIVPGANGRGTRVIGRGQAWVRRFDNNFLAGLAGGLPYIDTGLERDVDGLVHFINLKLTAPALRLTGNGYRRKDGSFHFEGSGVQRQYGPLKMILDGRIDRPTLDLQLARPMDSLGLRDVRAHLDPTAEGFQWQAAGGSLIGPFAGNGAILLPSGGQAVIQFGQIVASGLVAKGQLRPVSGSLDGQLALSGSGISGRLAFAPQGGVQRIEAHLTARDATLNGPPLIAARRGQVDAVLLLDPKGTDVDATIQGQGLRYGGIGLARLAANVHLLDGVGEVKASLAGSRGRAFDIQTVTQVAPNRLAVALQGTIDGKPIKLDAPGIVMRDGSGWALAPTALSFAGGSAKVGGRFGDSGIAVDADVVRMPLTVLDILYPRLALGGIASGHVNFAQTATGAAPTGRADLRIRGLTRSGLVLSSRPIDVGVIAALDARGAVMRAVAASGGTTIGQAQARIAPLPTSGTLIERLTNAPLFAQLRYNGPADTLWRLTGIESFDISGPIAVGADIGGRLGDPQIRGSIKTENLRLESPLSGTVLTGMKASGVFGGSKLVIQSFSATAGKGTLTGRATFDLSAANGFGIDIVGNAQQADIIRRDDISATVTGPLSIKSDGGSGSIAGTLELNHSSFRLGQASAAATIPRLNVRELNRPASDLAVQSPPISWSLAVKAKAANRLSVTGLGLDSEWRANLDIGGTLDEPRILGRADLLRGGYEFAGKRFDLDKGTIRFTGTTPIDPVIDIEATSNAQSLNATVRVTGTGQKPDITFTSIPALPQDELLSRLLFGTSITNLSAPEALQLAAAVASLRNSGGGLNPINALRQAIGLDRLRILPADATTGSKTALAAGKYITRRTYVEVISDGQGYSASRVEFQITRWLSLLSSISTIGRTSAAVRVSKDY</sequence>
<dbReference type="Proteomes" id="UP000276254">
    <property type="component" value="Chromosome"/>
</dbReference>
<dbReference type="Pfam" id="PF04357">
    <property type="entry name" value="TamB"/>
    <property type="match status" value="1"/>
</dbReference>
<evidence type="ECO:0000259" key="5">
    <source>
        <dbReference type="Pfam" id="PF04357"/>
    </source>
</evidence>
<keyword evidence="3" id="KW-1133">Transmembrane helix</keyword>
<dbReference type="GO" id="GO:0097347">
    <property type="term" value="C:TAM protein secretion complex"/>
    <property type="evidence" value="ECO:0007669"/>
    <property type="project" value="TreeGrafter"/>
</dbReference>